<dbReference type="PANTHER" id="PTHR20898">
    <property type="entry name" value="DAEDALUS ON 3-RELATED-RELATED"/>
    <property type="match status" value="1"/>
</dbReference>
<dbReference type="VEuPathDB" id="VectorBase:MDOMA2_012119"/>
<dbReference type="eggNOG" id="ENOG502TF8T">
    <property type="taxonomic scope" value="Eukaryota"/>
</dbReference>
<dbReference type="VEuPathDB" id="VectorBase:MDOA002373"/>
<evidence type="ECO:0000256" key="2">
    <source>
        <dbReference type="SAM" id="SignalP"/>
    </source>
</evidence>
<protein>
    <submittedName>
        <fullName evidence="3">Uncharacterized protein</fullName>
    </submittedName>
</protein>
<dbReference type="Gene3D" id="2.70.220.10">
    <property type="entry name" value="Ganglioside GM2 activator"/>
    <property type="match status" value="1"/>
</dbReference>
<evidence type="ECO:0000313" key="3">
    <source>
        <dbReference type="EnsemblMetazoa" id="MDOA002373-PA"/>
    </source>
</evidence>
<dbReference type="AlphaFoldDB" id="A0A1I8M8N9"/>
<dbReference type="EnsemblMetazoa" id="MDOA002373-RA">
    <property type="protein sequence ID" value="MDOA002373-PA"/>
    <property type="gene ID" value="MDOA002373"/>
</dbReference>
<keyword evidence="1 2" id="KW-0732">Signal</keyword>
<dbReference type="InterPro" id="IPR010512">
    <property type="entry name" value="DUF1091"/>
</dbReference>
<name>A0A1I8M8N9_MUSDO</name>
<gene>
    <name evidence="3" type="primary">101892746</name>
</gene>
<dbReference type="InterPro" id="IPR036846">
    <property type="entry name" value="GM2-AP_sf"/>
</dbReference>
<reference evidence="3" key="1">
    <citation type="submission" date="2020-05" db="UniProtKB">
        <authorList>
            <consortium name="EnsemblMetazoa"/>
        </authorList>
    </citation>
    <scope>IDENTIFICATION</scope>
    <source>
        <strain evidence="3">Aabys</strain>
    </source>
</reference>
<dbReference type="Pfam" id="PF06477">
    <property type="entry name" value="DUF1091"/>
    <property type="match status" value="1"/>
</dbReference>
<accession>A0A1I8M8N9</accession>
<feature type="chain" id="PRO_5044560015" evidence="2">
    <location>
        <begin position="23"/>
        <end position="178"/>
    </location>
</feature>
<dbReference type="SMART" id="SM00697">
    <property type="entry name" value="DM8"/>
    <property type="match status" value="1"/>
</dbReference>
<dbReference type="PANTHER" id="PTHR20898:SF0">
    <property type="entry name" value="DAEDALUS ON 3-RELATED"/>
    <property type="match status" value="1"/>
</dbReference>
<proteinExistence type="predicted"/>
<evidence type="ECO:0000256" key="1">
    <source>
        <dbReference type="ARBA" id="ARBA00022729"/>
    </source>
</evidence>
<feature type="signal peptide" evidence="2">
    <location>
        <begin position="1"/>
        <end position="22"/>
    </location>
</feature>
<sequence length="178" mass="21106">MTSLNSCLQYLLLILQLSFVLGRFMNFTKTQHSFNEKYLKNFTTWLENGALNVDADTERVFEYGFRGNLVVQIKIGNSKNYQRMFAYDYDVCKVLSEISRDSIVNYWYRMVLKHSNIMENCPMPKAHYYIHNMRLDGNSLPVFLRPSEYQIISTHYFGKRKTKSYEMALRLVAGIRIY</sequence>
<organism evidence="3">
    <name type="scientific">Musca domestica</name>
    <name type="common">House fly</name>
    <dbReference type="NCBI Taxonomy" id="7370"/>
    <lineage>
        <taxon>Eukaryota</taxon>
        <taxon>Metazoa</taxon>
        <taxon>Ecdysozoa</taxon>
        <taxon>Arthropoda</taxon>
        <taxon>Hexapoda</taxon>
        <taxon>Insecta</taxon>
        <taxon>Pterygota</taxon>
        <taxon>Neoptera</taxon>
        <taxon>Endopterygota</taxon>
        <taxon>Diptera</taxon>
        <taxon>Brachycera</taxon>
        <taxon>Muscomorpha</taxon>
        <taxon>Muscoidea</taxon>
        <taxon>Muscidae</taxon>
        <taxon>Musca</taxon>
    </lineage>
</organism>